<protein>
    <recommendedName>
        <fullName evidence="11">Integrase zinc-binding domain-containing protein</fullName>
    </recommendedName>
</protein>
<dbReference type="OrthoDB" id="2595244at2759"/>
<dbReference type="InterPro" id="IPR041588">
    <property type="entry name" value="Integrase_H2C2"/>
</dbReference>
<dbReference type="PANTHER" id="PTHR37984:SF15">
    <property type="entry name" value="INTEGRASE CATALYTIC DOMAIN-CONTAINING PROTEIN"/>
    <property type="match status" value="1"/>
</dbReference>
<dbReference type="GO" id="GO:0016787">
    <property type="term" value="F:hydrolase activity"/>
    <property type="evidence" value="ECO:0007669"/>
    <property type="project" value="UniProtKB-KW"/>
</dbReference>
<name>A0A9Q3DD75_9BASI</name>
<dbReference type="SUPFAM" id="SSF56672">
    <property type="entry name" value="DNA/RNA polymerases"/>
    <property type="match status" value="1"/>
</dbReference>
<dbReference type="Pfam" id="PF17921">
    <property type="entry name" value="Integrase_H2C2"/>
    <property type="match status" value="1"/>
</dbReference>
<gene>
    <name evidence="9" type="ORF">O181_040914</name>
</gene>
<dbReference type="Proteomes" id="UP000765509">
    <property type="component" value="Unassembled WGS sequence"/>
</dbReference>
<dbReference type="InterPro" id="IPR050951">
    <property type="entry name" value="Retrovirus_Pol_polyprotein"/>
</dbReference>
<dbReference type="PANTHER" id="PTHR37984">
    <property type="entry name" value="PROTEIN CBG26694"/>
    <property type="match status" value="1"/>
</dbReference>
<keyword evidence="1" id="KW-0808">Transferase</keyword>
<organism evidence="9 10">
    <name type="scientific">Austropuccinia psidii MF-1</name>
    <dbReference type="NCBI Taxonomy" id="1389203"/>
    <lineage>
        <taxon>Eukaryota</taxon>
        <taxon>Fungi</taxon>
        <taxon>Dikarya</taxon>
        <taxon>Basidiomycota</taxon>
        <taxon>Pucciniomycotina</taxon>
        <taxon>Pucciniomycetes</taxon>
        <taxon>Pucciniales</taxon>
        <taxon>Sphaerophragmiaceae</taxon>
        <taxon>Austropuccinia</taxon>
    </lineage>
</organism>
<evidence type="ECO:0000256" key="6">
    <source>
        <dbReference type="ARBA" id="ARBA00022918"/>
    </source>
</evidence>
<evidence type="ECO:0000256" key="3">
    <source>
        <dbReference type="ARBA" id="ARBA00022722"/>
    </source>
</evidence>
<dbReference type="Gene3D" id="1.10.340.70">
    <property type="match status" value="1"/>
</dbReference>
<feature type="domain" description="Integrase zinc-binding" evidence="8">
    <location>
        <begin position="492"/>
        <end position="549"/>
    </location>
</feature>
<evidence type="ECO:0000256" key="2">
    <source>
        <dbReference type="ARBA" id="ARBA00022695"/>
    </source>
</evidence>
<keyword evidence="5" id="KW-0378">Hydrolase</keyword>
<dbReference type="EMBL" id="AVOT02016200">
    <property type="protein sequence ID" value="MBW0501199.1"/>
    <property type="molecule type" value="Genomic_DNA"/>
</dbReference>
<evidence type="ECO:0000256" key="4">
    <source>
        <dbReference type="ARBA" id="ARBA00022759"/>
    </source>
</evidence>
<dbReference type="Gene3D" id="3.10.10.10">
    <property type="entry name" value="HIV Type 1 Reverse Transcriptase, subunit A, domain 1"/>
    <property type="match status" value="1"/>
</dbReference>
<proteinExistence type="predicted"/>
<dbReference type="Pfam" id="PF17917">
    <property type="entry name" value="RT_RNaseH"/>
    <property type="match status" value="1"/>
</dbReference>
<evidence type="ECO:0008006" key="11">
    <source>
        <dbReference type="Google" id="ProtNLM"/>
    </source>
</evidence>
<keyword evidence="6" id="KW-0695">RNA-directed DNA polymerase</keyword>
<reference evidence="9" key="1">
    <citation type="submission" date="2021-03" db="EMBL/GenBank/DDBJ databases">
        <title>Draft genome sequence of rust myrtle Austropuccinia psidii MF-1, a brazilian biotype.</title>
        <authorList>
            <person name="Quecine M.C."/>
            <person name="Pachon D.M.R."/>
            <person name="Bonatelli M.L."/>
            <person name="Correr F.H."/>
            <person name="Franceschini L.M."/>
            <person name="Leite T.F."/>
            <person name="Margarido G.R.A."/>
            <person name="Almeida C.A."/>
            <person name="Ferrarezi J.A."/>
            <person name="Labate C.A."/>
        </authorList>
    </citation>
    <scope>NUCLEOTIDE SEQUENCE</scope>
    <source>
        <strain evidence="9">MF-1</strain>
    </source>
</reference>
<evidence type="ECO:0000256" key="1">
    <source>
        <dbReference type="ARBA" id="ARBA00022679"/>
    </source>
</evidence>
<dbReference type="InterPro" id="IPR041373">
    <property type="entry name" value="RT_RNaseH"/>
</dbReference>
<keyword evidence="2" id="KW-0548">Nucleotidyltransferase</keyword>
<evidence type="ECO:0000313" key="9">
    <source>
        <dbReference type="EMBL" id="MBW0501199.1"/>
    </source>
</evidence>
<keyword evidence="3" id="KW-0540">Nuclease</keyword>
<evidence type="ECO:0000313" key="10">
    <source>
        <dbReference type="Proteomes" id="UP000765509"/>
    </source>
</evidence>
<sequence length="586" mass="68038">MPQDTANKNLFKNKQDAQTFLVTLTRGMPCIHGTATTMNVCIDNAQHPLIIDSGAHFSIVARNCLDNHFPNWEKQPLPTKERNFKTLDDAHIQGFLLGTDYQRIYGIYIYNSKNRDITIGTSKEKKFSLYIYQISTHDPLEGLLNELREGQFSTTLTSKQKLSLLKMLRKNRPAFAIGEEPLGKIKGHDIELYLDVERPYPPMLRRPPYPASLETRKEIEKHINELLDMDVIRNIGHNEIVKITTPVLITWHDAKSRLCGDFRALNNYTKEDRYPIPRIPPALVWALQKLRYYPEGAVFEVYTDCTALKSLLNMNTTNRHMLRWKKAIQEYRGNMTIIYKEGKIHTNAYGVSRWPLDNVKRNSAYDPEVAAKMPIHFIEIDGGKNLRFSEWAKESGTLDSGNTNSEGTKTAILGISSSELQDKFFTEVLKFYAKHKQCGTLMQLLQQKYWSPELESQLEEPWLRAYKDNKFFLVDGLLYQREKHTSALTVVDRDHICLILQECHDCPYVGHMSEDRSKERVASTAWWPKWEQELIEYINTCERCQKANRKHEKKYGLLQHIEETKHPWETINMDWVTGLVPGGKEN</sequence>
<keyword evidence="10" id="KW-1185">Reference proteome</keyword>
<dbReference type="GO" id="GO:0003964">
    <property type="term" value="F:RNA-directed DNA polymerase activity"/>
    <property type="evidence" value="ECO:0007669"/>
    <property type="project" value="UniProtKB-KW"/>
</dbReference>
<dbReference type="InterPro" id="IPR043502">
    <property type="entry name" value="DNA/RNA_pol_sf"/>
</dbReference>
<dbReference type="GO" id="GO:0004519">
    <property type="term" value="F:endonuclease activity"/>
    <property type="evidence" value="ECO:0007669"/>
    <property type="project" value="UniProtKB-KW"/>
</dbReference>
<accession>A0A9Q3DD75</accession>
<feature type="domain" description="Reverse transcriptase RNase H-like" evidence="7">
    <location>
        <begin position="282"/>
        <end position="331"/>
    </location>
</feature>
<evidence type="ECO:0000259" key="7">
    <source>
        <dbReference type="Pfam" id="PF17917"/>
    </source>
</evidence>
<keyword evidence="4" id="KW-0255">Endonuclease</keyword>
<evidence type="ECO:0000256" key="5">
    <source>
        <dbReference type="ARBA" id="ARBA00022801"/>
    </source>
</evidence>
<dbReference type="AlphaFoldDB" id="A0A9Q3DD75"/>
<evidence type="ECO:0000259" key="8">
    <source>
        <dbReference type="Pfam" id="PF17921"/>
    </source>
</evidence>
<comment type="caution">
    <text evidence="9">The sequence shown here is derived from an EMBL/GenBank/DDBJ whole genome shotgun (WGS) entry which is preliminary data.</text>
</comment>